<name>A0A3N4JVU4_9PEZI</name>
<keyword evidence="2" id="KW-1185">Reference proteome</keyword>
<dbReference type="AlphaFoldDB" id="A0A3N4JVU4"/>
<evidence type="ECO:0000313" key="2">
    <source>
        <dbReference type="Proteomes" id="UP000276215"/>
    </source>
</evidence>
<evidence type="ECO:0000313" key="1">
    <source>
        <dbReference type="EMBL" id="RPB00271.1"/>
    </source>
</evidence>
<sequence length="86" mass="10210">MATLQQPNAQNIHKAIRNIVDGRHNRSTEAAQIQMLQQFLNRQRELRKRVRQIRKQWVFPILGWHSGRTFDYALLGSDLQVEPVQY</sequence>
<reference evidence="1 2" key="1">
    <citation type="journal article" date="2018" name="Nat. Ecol. Evol.">
        <title>Pezizomycetes genomes reveal the molecular basis of ectomycorrhizal truffle lifestyle.</title>
        <authorList>
            <person name="Murat C."/>
            <person name="Payen T."/>
            <person name="Noel B."/>
            <person name="Kuo A."/>
            <person name="Morin E."/>
            <person name="Chen J."/>
            <person name="Kohler A."/>
            <person name="Krizsan K."/>
            <person name="Balestrini R."/>
            <person name="Da Silva C."/>
            <person name="Montanini B."/>
            <person name="Hainaut M."/>
            <person name="Levati E."/>
            <person name="Barry K.W."/>
            <person name="Belfiori B."/>
            <person name="Cichocki N."/>
            <person name="Clum A."/>
            <person name="Dockter R.B."/>
            <person name="Fauchery L."/>
            <person name="Guy J."/>
            <person name="Iotti M."/>
            <person name="Le Tacon F."/>
            <person name="Lindquist E.A."/>
            <person name="Lipzen A."/>
            <person name="Malagnac F."/>
            <person name="Mello A."/>
            <person name="Molinier V."/>
            <person name="Miyauchi S."/>
            <person name="Poulain J."/>
            <person name="Riccioni C."/>
            <person name="Rubini A."/>
            <person name="Sitrit Y."/>
            <person name="Splivallo R."/>
            <person name="Traeger S."/>
            <person name="Wang M."/>
            <person name="Zifcakova L."/>
            <person name="Wipf D."/>
            <person name="Zambonelli A."/>
            <person name="Paolocci F."/>
            <person name="Nowrousian M."/>
            <person name="Ottonello S."/>
            <person name="Baldrian P."/>
            <person name="Spatafora J.W."/>
            <person name="Henrissat B."/>
            <person name="Nagy L.G."/>
            <person name="Aury J.M."/>
            <person name="Wincker P."/>
            <person name="Grigoriev I.V."/>
            <person name="Bonfante P."/>
            <person name="Martin F.M."/>
        </authorList>
    </citation>
    <scope>NUCLEOTIDE SEQUENCE [LARGE SCALE GENOMIC DNA]</scope>
    <source>
        <strain evidence="1 2">120613-1</strain>
    </source>
</reference>
<dbReference type="Proteomes" id="UP000276215">
    <property type="component" value="Unassembled WGS sequence"/>
</dbReference>
<organism evidence="1 2">
    <name type="scientific">Choiromyces venosus 120613-1</name>
    <dbReference type="NCBI Taxonomy" id="1336337"/>
    <lineage>
        <taxon>Eukaryota</taxon>
        <taxon>Fungi</taxon>
        <taxon>Dikarya</taxon>
        <taxon>Ascomycota</taxon>
        <taxon>Pezizomycotina</taxon>
        <taxon>Pezizomycetes</taxon>
        <taxon>Pezizales</taxon>
        <taxon>Tuberaceae</taxon>
        <taxon>Choiromyces</taxon>
    </lineage>
</organism>
<gene>
    <name evidence="1" type="ORF">L873DRAFT_821773</name>
</gene>
<dbReference type="EMBL" id="ML120381">
    <property type="protein sequence ID" value="RPB00271.1"/>
    <property type="molecule type" value="Genomic_DNA"/>
</dbReference>
<proteinExistence type="predicted"/>
<accession>A0A3N4JVU4</accession>
<protein>
    <submittedName>
        <fullName evidence="1">Uncharacterized protein</fullName>
    </submittedName>
</protein>